<evidence type="ECO:0000256" key="10">
    <source>
        <dbReference type="RuleBase" id="RU000382"/>
    </source>
</evidence>
<evidence type="ECO:0000256" key="9">
    <source>
        <dbReference type="ARBA" id="ARBA00041275"/>
    </source>
</evidence>
<keyword evidence="3" id="KW-0127">Catecholamine biosynthesis</keyword>
<evidence type="ECO:0000256" key="8">
    <source>
        <dbReference type="ARBA" id="ARBA00040968"/>
    </source>
</evidence>
<dbReference type="PANTHER" id="PTHR11999">
    <property type="entry name" value="GROUP II PYRIDOXAL-5-PHOSPHATE DECARBOXYLASE"/>
    <property type="match status" value="1"/>
</dbReference>
<dbReference type="AlphaFoldDB" id="A0A0R3TXC8"/>
<comment type="subunit">
    <text evidence="2">Homodimer.</text>
</comment>
<name>A0A0R3TXC8_RODNA</name>
<comment type="similarity">
    <text evidence="10">Belongs to the group II decarboxylase family.</text>
</comment>
<evidence type="ECO:0000256" key="3">
    <source>
        <dbReference type="ARBA" id="ARBA00022584"/>
    </source>
</evidence>
<dbReference type="GO" id="GO:0006584">
    <property type="term" value="P:catecholamine metabolic process"/>
    <property type="evidence" value="ECO:0007669"/>
    <property type="project" value="TreeGrafter"/>
</dbReference>
<dbReference type="Pfam" id="PF00282">
    <property type="entry name" value="Pyridoxal_deC"/>
    <property type="match status" value="1"/>
</dbReference>
<evidence type="ECO:0000256" key="1">
    <source>
        <dbReference type="ARBA" id="ARBA00001933"/>
    </source>
</evidence>
<dbReference type="InterPro" id="IPR010977">
    <property type="entry name" value="Aromatic_deC"/>
</dbReference>
<dbReference type="EC" id="4.1.1.28" evidence="7"/>
<evidence type="ECO:0000256" key="4">
    <source>
        <dbReference type="ARBA" id="ARBA00022793"/>
    </source>
</evidence>
<dbReference type="PANTHER" id="PTHR11999:SF167">
    <property type="entry name" value="AROMATIC-L-AMINO-ACID DECARBOXYLASE"/>
    <property type="match status" value="1"/>
</dbReference>
<evidence type="ECO:0000256" key="2">
    <source>
        <dbReference type="ARBA" id="ARBA00011738"/>
    </source>
</evidence>
<dbReference type="GO" id="GO:0030170">
    <property type="term" value="F:pyridoxal phosphate binding"/>
    <property type="evidence" value="ECO:0007669"/>
    <property type="project" value="InterPro"/>
</dbReference>
<dbReference type="WBParaSite" id="HNAJ_0001252301-mRNA-1">
    <property type="protein sequence ID" value="HNAJ_0001252301-mRNA-1"/>
    <property type="gene ID" value="HNAJ_0001252301"/>
</dbReference>
<dbReference type="GO" id="GO:0005737">
    <property type="term" value="C:cytoplasm"/>
    <property type="evidence" value="ECO:0007669"/>
    <property type="project" value="TreeGrafter"/>
</dbReference>
<dbReference type="InterPro" id="IPR015424">
    <property type="entry name" value="PyrdxlP-dep_Trfase"/>
</dbReference>
<evidence type="ECO:0000256" key="5">
    <source>
        <dbReference type="ARBA" id="ARBA00022898"/>
    </source>
</evidence>
<dbReference type="GO" id="GO:0019752">
    <property type="term" value="P:carboxylic acid metabolic process"/>
    <property type="evidence" value="ECO:0007669"/>
    <property type="project" value="InterPro"/>
</dbReference>
<reference evidence="11" key="1">
    <citation type="submission" date="2017-02" db="UniProtKB">
        <authorList>
            <consortium name="WormBaseParasite"/>
        </authorList>
    </citation>
    <scope>IDENTIFICATION</scope>
</reference>
<dbReference type="InterPro" id="IPR002129">
    <property type="entry name" value="PyrdxlP-dep_de-COase"/>
</dbReference>
<dbReference type="SUPFAM" id="SSF53383">
    <property type="entry name" value="PLP-dependent transferases"/>
    <property type="match status" value="1"/>
</dbReference>
<dbReference type="GO" id="GO:0004058">
    <property type="term" value="F:aromatic-L-amino-acid decarboxylase activity"/>
    <property type="evidence" value="ECO:0007669"/>
    <property type="project" value="TreeGrafter"/>
</dbReference>
<proteinExistence type="inferred from homology"/>
<comment type="cofactor">
    <cofactor evidence="1 10">
        <name>pyridoxal 5'-phosphate</name>
        <dbReference type="ChEBI" id="CHEBI:597326"/>
    </cofactor>
</comment>
<evidence type="ECO:0000256" key="6">
    <source>
        <dbReference type="ARBA" id="ARBA00023239"/>
    </source>
</evidence>
<dbReference type="InterPro" id="IPR015421">
    <property type="entry name" value="PyrdxlP-dep_Trfase_major"/>
</dbReference>
<organism evidence="11">
    <name type="scientific">Rodentolepis nana</name>
    <name type="common">Dwarf tapeworm</name>
    <name type="synonym">Hymenolepis nana</name>
    <dbReference type="NCBI Taxonomy" id="102285"/>
    <lineage>
        <taxon>Eukaryota</taxon>
        <taxon>Metazoa</taxon>
        <taxon>Spiralia</taxon>
        <taxon>Lophotrochozoa</taxon>
        <taxon>Platyhelminthes</taxon>
        <taxon>Cestoda</taxon>
        <taxon>Eucestoda</taxon>
        <taxon>Cyclophyllidea</taxon>
        <taxon>Hymenolepididae</taxon>
        <taxon>Rodentolepis</taxon>
    </lineage>
</organism>
<dbReference type="GO" id="GO:0042427">
    <property type="term" value="P:serotonin biosynthetic process"/>
    <property type="evidence" value="ECO:0007669"/>
    <property type="project" value="TreeGrafter"/>
</dbReference>
<sequence length="108" mass="12923">LLASQIRFKNWSSVTSTFAMEAQYLNYSSQGIMPDYHNWQLSFGRKFRSLKLWFVIRKFGITGLQKYIRQVIIGFHNFAFIMQERKCKLRLPTLFFCNHFVITSESRI</sequence>
<accession>A0A0R3TXC8</accession>
<keyword evidence="6 10" id="KW-0456">Lyase</keyword>
<protein>
    <recommendedName>
        <fullName evidence="8">Aromatic-L-amino-acid decarboxylase</fullName>
        <ecNumber evidence="7">4.1.1.28</ecNumber>
    </recommendedName>
    <alternativeName>
        <fullName evidence="9">DOPA decarboxylase</fullName>
    </alternativeName>
</protein>
<dbReference type="Gene3D" id="3.40.640.10">
    <property type="entry name" value="Type I PLP-dependent aspartate aminotransferase-like (Major domain)"/>
    <property type="match status" value="1"/>
</dbReference>
<dbReference type="STRING" id="102285.A0A0R3TXC8"/>
<keyword evidence="5 10" id="KW-0663">Pyridoxal phosphate</keyword>
<keyword evidence="4" id="KW-0210">Decarboxylase</keyword>
<evidence type="ECO:0000256" key="7">
    <source>
        <dbReference type="ARBA" id="ARBA00038886"/>
    </source>
</evidence>
<evidence type="ECO:0000313" key="11">
    <source>
        <dbReference type="WBParaSite" id="HNAJ_0001252301-mRNA-1"/>
    </source>
</evidence>